<feature type="compositionally biased region" description="Basic residues" evidence="1">
    <location>
        <begin position="128"/>
        <end position="140"/>
    </location>
</feature>
<dbReference type="Proteomes" id="UP001189429">
    <property type="component" value="Unassembled WGS sequence"/>
</dbReference>
<keyword evidence="3" id="KW-1185">Reference proteome</keyword>
<evidence type="ECO:0000256" key="1">
    <source>
        <dbReference type="SAM" id="MobiDB-lite"/>
    </source>
</evidence>
<organism evidence="2 3">
    <name type="scientific">Prorocentrum cordatum</name>
    <dbReference type="NCBI Taxonomy" id="2364126"/>
    <lineage>
        <taxon>Eukaryota</taxon>
        <taxon>Sar</taxon>
        <taxon>Alveolata</taxon>
        <taxon>Dinophyceae</taxon>
        <taxon>Prorocentrales</taxon>
        <taxon>Prorocentraceae</taxon>
        <taxon>Prorocentrum</taxon>
    </lineage>
</organism>
<comment type="caution">
    <text evidence="2">The sequence shown here is derived from an EMBL/GenBank/DDBJ whole genome shotgun (WGS) entry which is preliminary data.</text>
</comment>
<sequence>MPCRSHAFPPRSSVLPPRGWRPSEAQLCGSLSQRPTRPIPSSTCLPGAMGWGGYRKPQRPACSSGGNGGKGNGKDSWTWSALQEQREANRRYAEKEQQREAEEQRESLLAEVAHTTKNTVKSIFGMGKSRKVKKEKKYKKEKKDRTPSFRWTRALGRSLKRNESSSSSGPTSSSASSSASRSPAGFIKYAMRAFRKRIGKEKDRRKRDDPRDELLASLLARQNKLTKGDIGLIKDLLNHPSRGAASDSAGPAGTAQGSAAGRKRLKSPDPAAPPHPDAERKRIHDEIKVCPEADATDWPSDHAGWAAKCADATGHTMLNAVSKAVNLSTSGAISKVDKVQNFIKYLES</sequence>
<name>A0ABN9QEP0_9DINO</name>
<reference evidence="2" key="1">
    <citation type="submission" date="2023-10" db="EMBL/GenBank/DDBJ databases">
        <authorList>
            <person name="Chen Y."/>
            <person name="Shah S."/>
            <person name="Dougan E. K."/>
            <person name="Thang M."/>
            <person name="Chan C."/>
        </authorList>
    </citation>
    <scope>NUCLEOTIDE SEQUENCE [LARGE SCALE GENOMIC DNA]</scope>
</reference>
<feature type="compositionally biased region" description="Polar residues" evidence="1">
    <location>
        <begin position="29"/>
        <end position="44"/>
    </location>
</feature>
<feature type="compositionally biased region" description="Basic and acidic residues" evidence="1">
    <location>
        <begin position="84"/>
        <end position="108"/>
    </location>
</feature>
<dbReference type="EMBL" id="CAUYUJ010003225">
    <property type="protein sequence ID" value="CAK0804412.1"/>
    <property type="molecule type" value="Genomic_DNA"/>
</dbReference>
<feature type="compositionally biased region" description="Low complexity" evidence="1">
    <location>
        <begin position="164"/>
        <end position="183"/>
    </location>
</feature>
<accession>A0ABN9QEP0</accession>
<evidence type="ECO:0000313" key="2">
    <source>
        <dbReference type="EMBL" id="CAK0804412.1"/>
    </source>
</evidence>
<feature type="region of interest" description="Disordered" evidence="1">
    <location>
        <begin position="1"/>
        <end position="183"/>
    </location>
</feature>
<proteinExistence type="predicted"/>
<evidence type="ECO:0000313" key="3">
    <source>
        <dbReference type="Proteomes" id="UP001189429"/>
    </source>
</evidence>
<feature type="region of interest" description="Disordered" evidence="1">
    <location>
        <begin position="242"/>
        <end position="282"/>
    </location>
</feature>
<gene>
    <name evidence="2" type="ORF">PCOR1329_LOCUS11227</name>
</gene>
<protein>
    <submittedName>
        <fullName evidence="2">Uncharacterized protein</fullName>
    </submittedName>
</protein>